<protein>
    <submittedName>
        <fullName evidence="1">Uncharacterized protein</fullName>
    </submittedName>
</protein>
<organism evidence="1">
    <name type="scientific">Triticum urartu</name>
    <name type="common">Red wild einkorn</name>
    <name type="synonym">Crithodium urartu</name>
    <dbReference type="NCBI Taxonomy" id="4572"/>
    <lineage>
        <taxon>Eukaryota</taxon>
        <taxon>Viridiplantae</taxon>
        <taxon>Streptophyta</taxon>
        <taxon>Embryophyta</taxon>
        <taxon>Tracheophyta</taxon>
        <taxon>Spermatophyta</taxon>
        <taxon>Magnoliopsida</taxon>
        <taxon>Liliopsida</taxon>
        <taxon>Poales</taxon>
        <taxon>Poaceae</taxon>
        <taxon>BOP clade</taxon>
        <taxon>Pooideae</taxon>
        <taxon>Triticodae</taxon>
        <taxon>Triticeae</taxon>
        <taxon>Triticinae</taxon>
        <taxon>Triticum</taxon>
    </lineage>
</organism>
<evidence type="ECO:0000313" key="1">
    <source>
        <dbReference type="EMBL" id="EMS46228.1"/>
    </source>
</evidence>
<reference evidence="1" key="1">
    <citation type="journal article" date="2013" name="Nature">
        <title>Draft genome of the wheat A-genome progenitor Triticum urartu.</title>
        <authorList>
            <person name="Ling H.Q."/>
            <person name="Zhao S."/>
            <person name="Liu D."/>
            <person name="Wang J."/>
            <person name="Sun H."/>
            <person name="Zhang C."/>
            <person name="Fan H."/>
            <person name="Li D."/>
            <person name="Dong L."/>
            <person name="Tao Y."/>
            <person name="Gao C."/>
            <person name="Wu H."/>
            <person name="Li Y."/>
            <person name="Cui Y."/>
            <person name="Guo X."/>
            <person name="Zheng S."/>
            <person name="Wang B."/>
            <person name="Yu K."/>
            <person name="Liang Q."/>
            <person name="Yang W."/>
            <person name="Lou X."/>
            <person name="Chen J."/>
            <person name="Feng M."/>
            <person name="Jian J."/>
            <person name="Zhang X."/>
            <person name="Luo G."/>
            <person name="Jiang Y."/>
            <person name="Liu J."/>
            <person name="Wang Z."/>
            <person name="Sha Y."/>
            <person name="Zhang B."/>
            <person name="Wu H."/>
            <person name="Tang D."/>
            <person name="Shen Q."/>
            <person name="Xue P."/>
            <person name="Zou S."/>
            <person name="Wang X."/>
            <person name="Liu X."/>
            <person name="Wang F."/>
            <person name="Yang Y."/>
            <person name="An X."/>
            <person name="Dong Z."/>
            <person name="Zhang K."/>
            <person name="Zhang X."/>
            <person name="Luo M.C."/>
            <person name="Dvorak J."/>
            <person name="Tong Y."/>
            <person name="Wang J."/>
            <person name="Yang H."/>
            <person name="Li Z."/>
            <person name="Wang D."/>
            <person name="Zhang A."/>
            <person name="Wang J."/>
        </authorList>
    </citation>
    <scope>NUCLEOTIDE SEQUENCE</scope>
</reference>
<dbReference type="AlphaFoldDB" id="M7Y890"/>
<accession>M7Y890</accession>
<dbReference type="OMA" id="CRCITLM"/>
<sequence length="95" mass="10293">MQQLAYQYAAKGACLALVARRGHTLPCRQQGSLHLIGLDINLSSLCSLVCRCITLMPMKGEILVDTMEKTLKPGVFLKSGLIETEGPLEAVKGHL</sequence>
<gene>
    <name evidence="1" type="ORF">TRIUR3_29707</name>
</gene>
<proteinExistence type="predicted"/>
<name>M7Y890_TRIUA</name>
<dbReference type="EMBL" id="KD276670">
    <property type="protein sequence ID" value="EMS46228.1"/>
    <property type="molecule type" value="Genomic_DNA"/>
</dbReference>